<dbReference type="InterPro" id="IPR009014">
    <property type="entry name" value="Transketo_C/PFOR_II"/>
</dbReference>
<sequence>MEKGLWKRIPLNSNYAAAYAAKDADVDVVAAYPITPQTPAVEKIAEFVANGELNAEYVPVESEHSAMSACIGASATGARVFTATSAQGLELMHELLWIASGLRLPIVMAVASRALSAPLSIWGDYSDVMAVRETSWIIYIASSAQEVYDSIIQAYKVAENPDVLLPAMVAYDGFIMSHTYEAVEVAVDKAPILEYIPKKITWYTLNPEKPITIGAVADPNWYYEFKYQQVLAMRETYRVVVQADEEFNKRFGRGYGVIEKYKLDDADIAILTYGGLYGTVREAVDYLRNKNIKIGAIKLRLLRPFPVEELLKSIKDLKALIVIDRAIAFGSPIEGPVAMDILTSMKLRNIDVPLYSYIASIGQRTVLEDDIVGIYEHTVKLIEKGVRPVESIYWGVRE</sequence>
<feature type="domain" description="Pyruvate flavodoxin/ferredoxin oxidoreductase pyrimidine binding" evidence="5">
    <location>
        <begin position="20"/>
        <end position="241"/>
    </location>
</feature>
<dbReference type="InterPro" id="IPR050722">
    <property type="entry name" value="Pyruvate:ferred/Flavod_OxRd"/>
</dbReference>
<dbReference type="STRING" id="583356.Igag_1136"/>
<evidence type="ECO:0000259" key="6">
    <source>
        <dbReference type="Pfam" id="PF17147"/>
    </source>
</evidence>
<dbReference type="InterPro" id="IPR033412">
    <property type="entry name" value="PFOR_II"/>
</dbReference>
<dbReference type="PANTHER" id="PTHR32154">
    <property type="entry name" value="PYRUVATE-FLAVODOXIN OXIDOREDUCTASE-RELATED"/>
    <property type="match status" value="1"/>
</dbReference>
<dbReference type="HOGENOM" id="CLU_002569_5_0_2"/>
<dbReference type="AlphaFoldDB" id="E0SP02"/>
<evidence type="ECO:0000256" key="1">
    <source>
        <dbReference type="ARBA" id="ARBA00011631"/>
    </source>
</evidence>
<evidence type="ECO:0000256" key="4">
    <source>
        <dbReference type="ARBA" id="ARBA00048893"/>
    </source>
</evidence>
<accession>E0SP02</accession>
<organism evidence="7 8">
    <name type="scientific">Ignisphaera aggregans (strain DSM 17230 / JCM 13409 / AQ1.S1)</name>
    <dbReference type="NCBI Taxonomy" id="583356"/>
    <lineage>
        <taxon>Archaea</taxon>
        <taxon>Thermoproteota</taxon>
        <taxon>Thermoprotei</taxon>
        <taxon>Desulfurococcales</taxon>
        <taxon>Desulfurococcaceae</taxon>
        <taxon>Ignisphaera</taxon>
    </lineage>
</organism>
<comment type="catalytic activity">
    <reaction evidence="4">
        <text>a 2-oxocarboxylate + 2 oxidized [2Fe-2S]-[ferredoxin] + CoA = an acyl-CoA + 2 reduced [2Fe-2S]-[ferredoxin] + CO2 + H(+)</text>
        <dbReference type="Rhea" id="RHEA:42316"/>
        <dbReference type="Rhea" id="RHEA-COMP:10000"/>
        <dbReference type="Rhea" id="RHEA-COMP:10001"/>
        <dbReference type="ChEBI" id="CHEBI:15378"/>
        <dbReference type="ChEBI" id="CHEBI:16526"/>
        <dbReference type="ChEBI" id="CHEBI:33737"/>
        <dbReference type="ChEBI" id="CHEBI:33738"/>
        <dbReference type="ChEBI" id="CHEBI:35179"/>
        <dbReference type="ChEBI" id="CHEBI:57287"/>
        <dbReference type="ChEBI" id="CHEBI:58342"/>
        <dbReference type="EC" id="1.2.7.11"/>
    </reaction>
</comment>
<gene>
    <name evidence="7" type="ordered locus">Igag_1136</name>
</gene>
<dbReference type="Proteomes" id="UP000001304">
    <property type="component" value="Chromosome"/>
</dbReference>
<dbReference type="Gene3D" id="3.40.50.920">
    <property type="match status" value="1"/>
</dbReference>
<evidence type="ECO:0000313" key="8">
    <source>
        <dbReference type="Proteomes" id="UP000001304"/>
    </source>
</evidence>
<dbReference type="InterPro" id="IPR002880">
    <property type="entry name" value="Pyrv_Fd/Flavodoxin_OxRdtase_N"/>
</dbReference>
<dbReference type="GO" id="GO:0018491">
    <property type="term" value="F:2-oxobutyrate synthase activity"/>
    <property type="evidence" value="ECO:0007669"/>
    <property type="project" value="UniProtKB-ARBA"/>
</dbReference>
<dbReference type="PANTHER" id="PTHR32154:SF30">
    <property type="entry name" value="2-OXOACID OXIDOREDUCTASE (FERREDOXIN)"/>
    <property type="match status" value="1"/>
</dbReference>
<keyword evidence="8" id="KW-1185">Reference proteome</keyword>
<dbReference type="SUPFAM" id="SSF52922">
    <property type="entry name" value="TK C-terminal domain-like"/>
    <property type="match status" value="1"/>
</dbReference>
<evidence type="ECO:0000259" key="5">
    <source>
        <dbReference type="Pfam" id="PF01855"/>
    </source>
</evidence>
<name>E0SP02_IGNAA</name>
<keyword evidence="3 7" id="KW-0560">Oxidoreductase</keyword>
<evidence type="ECO:0000256" key="3">
    <source>
        <dbReference type="ARBA" id="ARBA00023002"/>
    </source>
</evidence>
<dbReference type="CDD" id="cd07034">
    <property type="entry name" value="TPP_PYR_PFOR_IOR-alpha_like"/>
    <property type="match status" value="1"/>
</dbReference>
<dbReference type="Pfam" id="PF17147">
    <property type="entry name" value="PFOR_II"/>
    <property type="match status" value="1"/>
</dbReference>
<keyword evidence="7" id="KW-0670">Pyruvate</keyword>
<dbReference type="KEGG" id="iag:Igag_1136"/>
<dbReference type="EC" id="1.2.7.11" evidence="2"/>
<dbReference type="FunFam" id="3.40.50.970:FF:000012">
    <property type="entry name" value="Pyruvate:ferredoxin (Flavodoxin) oxidoreductase"/>
    <property type="match status" value="1"/>
</dbReference>
<protein>
    <recommendedName>
        <fullName evidence="2">2-oxoacid oxidoreductase (ferredoxin)</fullName>
        <ecNumber evidence="2">1.2.7.11</ecNumber>
    </recommendedName>
</protein>
<reference evidence="7 8" key="1">
    <citation type="journal article" date="2010" name="Stand. Genomic Sci.">
        <title>Complete genome sequence of Ignisphaera aggregans type strain (AQ1.S1).</title>
        <authorList>
            <person name="Goker M."/>
            <person name="Held B."/>
            <person name="Lapidus A."/>
            <person name="Nolan M."/>
            <person name="Spring S."/>
            <person name="Yasawong M."/>
            <person name="Lucas S."/>
            <person name="Glavina Del Rio T."/>
            <person name="Tice H."/>
            <person name="Cheng J.F."/>
            <person name="Goodwin L."/>
            <person name="Tapia R."/>
            <person name="Pitluck S."/>
            <person name="Liolios K."/>
            <person name="Ivanova N."/>
            <person name="Mavromatis K."/>
            <person name="Mikhailova N."/>
            <person name="Pati A."/>
            <person name="Chen A."/>
            <person name="Palaniappan K."/>
            <person name="Brambilla E."/>
            <person name="Land M."/>
            <person name="Hauser L."/>
            <person name="Chang Y.J."/>
            <person name="Jeffries C.D."/>
            <person name="Brettin T."/>
            <person name="Detter J.C."/>
            <person name="Han C."/>
            <person name="Rohde M."/>
            <person name="Sikorski J."/>
            <person name="Woyke T."/>
            <person name="Bristow J."/>
            <person name="Eisen J.A."/>
            <person name="Markowitz V."/>
            <person name="Hugenholtz P."/>
            <person name="Kyrpides N.C."/>
            <person name="Klenk H.P."/>
        </authorList>
    </citation>
    <scope>NUCLEOTIDE SEQUENCE [LARGE SCALE GENOMIC DNA]</scope>
    <source>
        <strain evidence="8">DSM 17230 / JCM 13409 / AQ1.S1</strain>
    </source>
</reference>
<dbReference type="GO" id="GO:0006979">
    <property type="term" value="P:response to oxidative stress"/>
    <property type="evidence" value="ECO:0007669"/>
    <property type="project" value="TreeGrafter"/>
</dbReference>
<evidence type="ECO:0000313" key="7">
    <source>
        <dbReference type="EMBL" id="ADM27948.1"/>
    </source>
</evidence>
<evidence type="ECO:0000256" key="2">
    <source>
        <dbReference type="ARBA" id="ARBA00012691"/>
    </source>
</evidence>
<dbReference type="SUPFAM" id="SSF52518">
    <property type="entry name" value="Thiamin diphosphate-binding fold (THDP-binding)"/>
    <property type="match status" value="1"/>
</dbReference>
<dbReference type="Gene3D" id="3.40.50.970">
    <property type="match status" value="1"/>
</dbReference>
<dbReference type="EMBL" id="CP002098">
    <property type="protein sequence ID" value="ADM27948.1"/>
    <property type="molecule type" value="Genomic_DNA"/>
</dbReference>
<dbReference type="GO" id="GO:0019164">
    <property type="term" value="F:pyruvate synthase activity"/>
    <property type="evidence" value="ECO:0007669"/>
    <property type="project" value="UniProtKB-ARBA"/>
</dbReference>
<comment type="subunit">
    <text evidence="1">Heterodimer composed of an alpha and a beta subunit.</text>
</comment>
<dbReference type="InterPro" id="IPR029061">
    <property type="entry name" value="THDP-binding"/>
</dbReference>
<proteinExistence type="predicted"/>
<dbReference type="BioCyc" id="IAGG583356:GHAH-1118-MONOMER"/>
<feature type="domain" description="Pyruvate:ferredoxin oxidoreductase core" evidence="6">
    <location>
        <begin position="266"/>
        <end position="370"/>
    </location>
</feature>
<dbReference type="Pfam" id="PF01855">
    <property type="entry name" value="POR_N"/>
    <property type="match status" value="1"/>
</dbReference>